<dbReference type="Proteomes" id="UP000824156">
    <property type="component" value="Unassembled WGS sequence"/>
</dbReference>
<reference evidence="1" key="2">
    <citation type="submission" date="2021-04" db="EMBL/GenBank/DDBJ databases">
        <authorList>
            <person name="Gilroy R."/>
        </authorList>
    </citation>
    <scope>NUCLEOTIDE SEQUENCE</scope>
    <source>
        <strain evidence="1">1719</strain>
    </source>
</reference>
<gene>
    <name evidence="1" type="ORF">H9853_06800</name>
</gene>
<accession>A0A9D2AZB7</accession>
<sequence length="98" mass="11755">MEEFAFMESLTDEVAPRNLSVVQQSLWYFKKGDWQTAHHLIDHLQDPVSCHIHAFLHRVEGDLPNARYWYNRANKPFYQASIELEWKELVSEYVFNEL</sequence>
<dbReference type="AlphaFoldDB" id="A0A9D2AZB7"/>
<evidence type="ECO:0008006" key="3">
    <source>
        <dbReference type="Google" id="ProtNLM"/>
    </source>
</evidence>
<reference evidence="1" key="1">
    <citation type="journal article" date="2021" name="PeerJ">
        <title>Extensive microbial diversity within the chicken gut microbiome revealed by metagenomics and culture.</title>
        <authorList>
            <person name="Gilroy R."/>
            <person name="Ravi A."/>
            <person name="Getino M."/>
            <person name="Pursley I."/>
            <person name="Horton D.L."/>
            <person name="Alikhan N.F."/>
            <person name="Baker D."/>
            <person name="Gharbi K."/>
            <person name="Hall N."/>
            <person name="Watson M."/>
            <person name="Adriaenssens E.M."/>
            <person name="Foster-Nyarko E."/>
            <person name="Jarju S."/>
            <person name="Secka A."/>
            <person name="Antonio M."/>
            <person name="Oren A."/>
            <person name="Chaudhuri R.R."/>
            <person name="La Ragione R."/>
            <person name="Hildebrand F."/>
            <person name="Pallen M.J."/>
        </authorList>
    </citation>
    <scope>NUCLEOTIDE SEQUENCE</scope>
    <source>
        <strain evidence="1">1719</strain>
    </source>
</reference>
<evidence type="ECO:0000313" key="2">
    <source>
        <dbReference type="Proteomes" id="UP000824156"/>
    </source>
</evidence>
<name>A0A9D2AZB7_9SPHI</name>
<dbReference type="EMBL" id="DXEZ01000190">
    <property type="protein sequence ID" value="HIX54716.1"/>
    <property type="molecule type" value="Genomic_DNA"/>
</dbReference>
<protein>
    <recommendedName>
        <fullName evidence="3">Tetratricopeptide repeat protein</fullName>
    </recommendedName>
</protein>
<comment type="caution">
    <text evidence="1">The sequence shown here is derived from an EMBL/GenBank/DDBJ whole genome shotgun (WGS) entry which is preliminary data.</text>
</comment>
<proteinExistence type="predicted"/>
<organism evidence="1 2">
    <name type="scientific">Candidatus Sphingobacterium stercoripullorum</name>
    <dbReference type="NCBI Taxonomy" id="2838759"/>
    <lineage>
        <taxon>Bacteria</taxon>
        <taxon>Pseudomonadati</taxon>
        <taxon>Bacteroidota</taxon>
        <taxon>Sphingobacteriia</taxon>
        <taxon>Sphingobacteriales</taxon>
        <taxon>Sphingobacteriaceae</taxon>
        <taxon>Sphingobacterium</taxon>
    </lineage>
</organism>
<evidence type="ECO:0000313" key="1">
    <source>
        <dbReference type="EMBL" id="HIX54716.1"/>
    </source>
</evidence>